<name>A0A5N6H6Z2_ASPFL</name>
<dbReference type="Proteomes" id="UP000325434">
    <property type="component" value="Unassembled WGS sequence"/>
</dbReference>
<dbReference type="AlphaFoldDB" id="A0A5N6H6Z2"/>
<dbReference type="PANTHER" id="PTHR33048">
    <property type="entry name" value="PTH11-LIKE INTEGRAL MEMBRANE PROTEIN (AFU_ORTHOLOGUE AFUA_5G11245)"/>
    <property type="match status" value="1"/>
</dbReference>
<gene>
    <name evidence="8" type="ORF">BDV35DRAFT_390040</name>
</gene>
<dbReference type="InterPro" id="IPR049326">
    <property type="entry name" value="Rhodopsin_dom_fungi"/>
</dbReference>
<feature type="transmembrane region" description="Helical" evidence="6">
    <location>
        <begin position="61"/>
        <end position="84"/>
    </location>
</feature>
<dbReference type="PANTHER" id="PTHR33048:SF47">
    <property type="entry name" value="INTEGRAL MEMBRANE PROTEIN-RELATED"/>
    <property type="match status" value="1"/>
</dbReference>
<keyword evidence="2 6" id="KW-0812">Transmembrane</keyword>
<evidence type="ECO:0000259" key="7">
    <source>
        <dbReference type="Pfam" id="PF20684"/>
    </source>
</evidence>
<dbReference type="EMBL" id="ML734571">
    <property type="protein sequence ID" value="KAB8249514.1"/>
    <property type="molecule type" value="Genomic_DNA"/>
</dbReference>
<accession>A0A5N6H6Z2</accession>
<evidence type="ECO:0000256" key="5">
    <source>
        <dbReference type="ARBA" id="ARBA00038359"/>
    </source>
</evidence>
<dbReference type="InterPro" id="IPR052337">
    <property type="entry name" value="SAT4-like"/>
</dbReference>
<reference evidence="8" key="1">
    <citation type="submission" date="2019-04" db="EMBL/GenBank/DDBJ databases">
        <title>Friends and foes A comparative genomics study of 23 Aspergillus species from section Flavi.</title>
        <authorList>
            <consortium name="DOE Joint Genome Institute"/>
            <person name="Kjaerbolling I."/>
            <person name="Vesth T."/>
            <person name="Frisvad J.C."/>
            <person name="Nybo J.L."/>
            <person name="Theobald S."/>
            <person name="Kildgaard S."/>
            <person name="Isbrandt T."/>
            <person name="Kuo A."/>
            <person name="Sato A."/>
            <person name="Lyhne E.K."/>
            <person name="Kogle M.E."/>
            <person name="Wiebenga A."/>
            <person name="Kun R.S."/>
            <person name="Lubbers R.J."/>
            <person name="Makela M.R."/>
            <person name="Barry K."/>
            <person name="Chovatia M."/>
            <person name="Clum A."/>
            <person name="Daum C."/>
            <person name="Haridas S."/>
            <person name="He G."/>
            <person name="LaButti K."/>
            <person name="Lipzen A."/>
            <person name="Mondo S."/>
            <person name="Riley R."/>
            <person name="Salamov A."/>
            <person name="Simmons B.A."/>
            <person name="Magnuson J.K."/>
            <person name="Henrissat B."/>
            <person name="Mortensen U.H."/>
            <person name="Larsen T.O."/>
            <person name="Devries R.P."/>
            <person name="Grigoriev I.V."/>
            <person name="Machida M."/>
            <person name="Baker S.E."/>
            <person name="Andersen M.R."/>
        </authorList>
    </citation>
    <scope>NUCLEOTIDE SEQUENCE [LARGE SCALE GENOMIC DNA]</scope>
    <source>
        <strain evidence="8">CBS 121.62</strain>
    </source>
</reference>
<evidence type="ECO:0000256" key="6">
    <source>
        <dbReference type="SAM" id="Phobius"/>
    </source>
</evidence>
<keyword evidence="4 6" id="KW-0472">Membrane</keyword>
<dbReference type="Pfam" id="PF20684">
    <property type="entry name" value="Fung_rhodopsin"/>
    <property type="match status" value="1"/>
</dbReference>
<dbReference type="VEuPathDB" id="FungiDB:F9C07_2281612"/>
<evidence type="ECO:0000256" key="4">
    <source>
        <dbReference type="ARBA" id="ARBA00023136"/>
    </source>
</evidence>
<keyword evidence="3 6" id="KW-1133">Transmembrane helix</keyword>
<sequence length="193" mass="20836">MALDQAVIAVFGPPPANVNLDDSQVAQDNAAVISLLAIATVTVILRFIARFSMKQPFKTDDCLIIVSLLFVCATTGLSIAGGTFGAGKHVWSITLPGLTNIFKILLTYTFAYAGACAACKASILFFYRRVFVIAQQDPQGLDEIGLTSQVTSSLQTQKPHSIESASHDNVHVQSIVLQSDFLQSVFNREASRR</sequence>
<evidence type="ECO:0000256" key="3">
    <source>
        <dbReference type="ARBA" id="ARBA00022989"/>
    </source>
</evidence>
<organism evidence="8">
    <name type="scientific">Aspergillus flavus</name>
    <dbReference type="NCBI Taxonomy" id="5059"/>
    <lineage>
        <taxon>Eukaryota</taxon>
        <taxon>Fungi</taxon>
        <taxon>Dikarya</taxon>
        <taxon>Ascomycota</taxon>
        <taxon>Pezizomycotina</taxon>
        <taxon>Eurotiomycetes</taxon>
        <taxon>Eurotiomycetidae</taxon>
        <taxon>Eurotiales</taxon>
        <taxon>Aspergillaceae</taxon>
        <taxon>Aspergillus</taxon>
        <taxon>Aspergillus subgen. Circumdati</taxon>
    </lineage>
</organism>
<evidence type="ECO:0000256" key="1">
    <source>
        <dbReference type="ARBA" id="ARBA00004141"/>
    </source>
</evidence>
<proteinExistence type="inferred from homology"/>
<evidence type="ECO:0000313" key="8">
    <source>
        <dbReference type="EMBL" id="KAB8249514.1"/>
    </source>
</evidence>
<comment type="similarity">
    <text evidence="5">Belongs to the SAT4 family.</text>
</comment>
<comment type="subcellular location">
    <subcellularLocation>
        <location evidence="1">Membrane</location>
        <topology evidence="1">Multi-pass membrane protein</topology>
    </subcellularLocation>
</comment>
<feature type="transmembrane region" description="Helical" evidence="6">
    <location>
        <begin position="30"/>
        <end position="49"/>
    </location>
</feature>
<dbReference type="GO" id="GO:0016020">
    <property type="term" value="C:membrane"/>
    <property type="evidence" value="ECO:0007669"/>
    <property type="project" value="UniProtKB-SubCell"/>
</dbReference>
<dbReference type="VEuPathDB" id="FungiDB:AFLA_006737"/>
<feature type="domain" description="Rhodopsin" evidence="7">
    <location>
        <begin position="45"/>
        <end position="133"/>
    </location>
</feature>
<feature type="transmembrane region" description="Helical" evidence="6">
    <location>
        <begin position="104"/>
        <end position="127"/>
    </location>
</feature>
<evidence type="ECO:0000256" key="2">
    <source>
        <dbReference type="ARBA" id="ARBA00022692"/>
    </source>
</evidence>
<protein>
    <recommendedName>
        <fullName evidence="7">Rhodopsin domain-containing protein</fullName>
    </recommendedName>
</protein>